<dbReference type="AlphaFoldDB" id="A0AAV6SNR0"/>
<feature type="transmembrane region" description="Helical" evidence="1">
    <location>
        <begin position="82"/>
        <end position="101"/>
    </location>
</feature>
<evidence type="ECO:0000313" key="3">
    <source>
        <dbReference type="Proteomes" id="UP000693946"/>
    </source>
</evidence>
<dbReference type="EMBL" id="JAGKHQ010000004">
    <property type="protein sequence ID" value="KAG7518704.1"/>
    <property type="molecule type" value="Genomic_DNA"/>
</dbReference>
<dbReference type="Proteomes" id="UP000693946">
    <property type="component" value="Linkage Group LG12"/>
</dbReference>
<keyword evidence="3" id="KW-1185">Reference proteome</keyword>
<protein>
    <submittedName>
        <fullName evidence="2">Uncharacterized protein</fullName>
    </submittedName>
</protein>
<keyword evidence="1" id="KW-0812">Transmembrane</keyword>
<keyword evidence="1" id="KW-1133">Transmembrane helix</keyword>
<organism evidence="2 3">
    <name type="scientific">Solea senegalensis</name>
    <name type="common">Senegalese sole</name>
    <dbReference type="NCBI Taxonomy" id="28829"/>
    <lineage>
        <taxon>Eukaryota</taxon>
        <taxon>Metazoa</taxon>
        <taxon>Chordata</taxon>
        <taxon>Craniata</taxon>
        <taxon>Vertebrata</taxon>
        <taxon>Euteleostomi</taxon>
        <taxon>Actinopterygii</taxon>
        <taxon>Neopterygii</taxon>
        <taxon>Teleostei</taxon>
        <taxon>Neoteleostei</taxon>
        <taxon>Acanthomorphata</taxon>
        <taxon>Carangaria</taxon>
        <taxon>Pleuronectiformes</taxon>
        <taxon>Pleuronectoidei</taxon>
        <taxon>Soleidae</taxon>
        <taxon>Solea</taxon>
    </lineage>
</organism>
<feature type="transmembrane region" description="Helical" evidence="1">
    <location>
        <begin position="113"/>
        <end position="130"/>
    </location>
</feature>
<sequence length="169" mass="19485">MKNRRESLRFLDFLFPPSTLFSRYLPLSFSARRPKTRLEMEGAEPTAKQRTTGLDENQETNNTVVMSSKPLHRFVQKEPRSLGIAIMIFGFAELLMGLQLVSETVETSSQLYIPFWQGALFVLCGNLSIYTEIHPSKKMVSMSMILCSSHIFFSCIYHLFWEGVFLLCR</sequence>
<comment type="caution">
    <text evidence="2">The sequence shown here is derived from an EMBL/GenBank/DDBJ whole genome shotgun (WGS) entry which is preliminary data.</text>
</comment>
<proteinExistence type="predicted"/>
<feature type="transmembrane region" description="Helical" evidence="1">
    <location>
        <begin position="142"/>
        <end position="161"/>
    </location>
</feature>
<accession>A0AAV6SNR0</accession>
<name>A0AAV6SNR0_SOLSE</name>
<keyword evidence="1" id="KW-0472">Membrane</keyword>
<reference evidence="2 3" key="1">
    <citation type="journal article" date="2021" name="Sci. Rep.">
        <title>Chromosome anchoring in Senegalese sole (Solea senegalensis) reveals sex-associated markers and genome rearrangements in flatfish.</title>
        <authorList>
            <person name="Guerrero-Cozar I."/>
            <person name="Gomez-Garrido J."/>
            <person name="Berbel C."/>
            <person name="Martinez-Blanch J.F."/>
            <person name="Alioto T."/>
            <person name="Claros M.G."/>
            <person name="Gagnaire P.A."/>
            <person name="Manchado M."/>
        </authorList>
    </citation>
    <scope>NUCLEOTIDE SEQUENCE [LARGE SCALE GENOMIC DNA]</scope>
    <source>
        <strain evidence="2">Sse05_10M</strain>
    </source>
</reference>
<evidence type="ECO:0000313" key="2">
    <source>
        <dbReference type="EMBL" id="KAG7518704.1"/>
    </source>
</evidence>
<gene>
    <name evidence="2" type="ORF">JOB18_041761</name>
</gene>
<evidence type="ECO:0000256" key="1">
    <source>
        <dbReference type="SAM" id="Phobius"/>
    </source>
</evidence>